<proteinExistence type="predicted"/>
<feature type="compositionally biased region" description="Polar residues" evidence="1">
    <location>
        <begin position="423"/>
        <end position="432"/>
    </location>
</feature>
<feature type="compositionally biased region" description="Pro residues" evidence="1">
    <location>
        <begin position="303"/>
        <end position="313"/>
    </location>
</feature>
<dbReference type="HOGENOM" id="CLU_037335_0_0_1"/>
<name>A0A0D2F6V3_9EURO</name>
<organism evidence="2 3">
    <name type="scientific">Phialophora macrospora</name>
    <dbReference type="NCBI Taxonomy" id="1851006"/>
    <lineage>
        <taxon>Eukaryota</taxon>
        <taxon>Fungi</taxon>
        <taxon>Dikarya</taxon>
        <taxon>Ascomycota</taxon>
        <taxon>Pezizomycotina</taxon>
        <taxon>Eurotiomycetes</taxon>
        <taxon>Chaetothyriomycetidae</taxon>
        <taxon>Chaetothyriales</taxon>
        <taxon>Herpotrichiellaceae</taxon>
        <taxon>Phialophora</taxon>
    </lineage>
</organism>
<keyword evidence="3" id="KW-1185">Reference proteome</keyword>
<feature type="compositionally biased region" description="Polar residues" evidence="1">
    <location>
        <begin position="490"/>
        <end position="499"/>
    </location>
</feature>
<reference evidence="2 3" key="1">
    <citation type="submission" date="2015-01" db="EMBL/GenBank/DDBJ databases">
        <title>The Genome Sequence of Capronia semiimmersa CBS27337.</title>
        <authorList>
            <consortium name="The Broad Institute Genomics Platform"/>
            <person name="Cuomo C."/>
            <person name="de Hoog S."/>
            <person name="Gorbushina A."/>
            <person name="Stielow B."/>
            <person name="Teixiera M."/>
            <person name="Abouelleil A."/>
            <person name="Chapman S.B."/>
            <person name="Priest M."/>
            <person name="Young S.K."/>
            <person name="Wortman J."/>
            <person name="Nusbaum C."/>
            <person name="Birren B."/>
        </authorList>
    </citation>
    <scope>NUCLEOTIDE SEQUENCE [LARGE SCALE GENOMIC DNA]</scope>
    <source>
        <strain evidence="2 3">CBS 27337</strain>
    </source>
</reference>
<accession>A0A0D2F6V3</accession>
<gene>
    <name evidence="2" type="ORF">PV04_08676</name>
</gene>
<feature type="compositionally biased region" description="Basic and acidic residues" evidence="1">
    <location>
        <begin position="545"/>
        <end position="555"/>
    </location>
</feature>
<dbReference type="Proteomes" id="UP000054266">
    <property type="component" value="Unassembled WGS sequence"/>
</dbReference>
<feature type="compositionally biased region" description="Low complexity" evidence="1">
    <location>
        <begin position="477"/>
        <end position="489"/>
    </location>
</feature>
<feature type="compositionally biased region" description="Low complexity" evidence="1">
    <location>
        <begin position="291"/>
        <end position="302"/>
    </location>
</feature>
<evidence type="ECO:0000313" key="3">
    <source>
        <dbReference type="Proteomes" id="UP000054266"/>
    </source>
</evidence>
<sequence>MGKKRASAQVTRPTTFLFPFSLYRENYLRSTMASAQQVQGHNPMTCPELLSTAGAEQKADLVRLGNEQLGRAQRGVTPFLNLQLDDLAESAVLMNGDGRDTITYFDSELEAKKYRERLLPAKPLPDFTIPQTAAEHKAHVKVLFKAFKCVPSECLEGENIKKPFVNQVHDNVLVECLCWEILRRCIQRSEVLSNLVESYEPDKYKFKKFTDKNFEQRFDAIVNAMARSKSMCKHMFDVPYLYKVIDDPQTNVERIVSNRKLNGQKAVVMKRGKEAAAEDEEQGRKKKPKTEAAVAEAPSASVLPPPQYQPAPAAPSTTQSSTNIPARQLYSSQQAMSAPGHTGMGQPAQPAYTRQTFHHGGMQNNNNPYYGSAMPNSAMMAPPAMLGASQRPTYTNNYAQSAYMTPRQHATQQYLQMGMPNYPTLSNTRSQQSHSASTSTIRSPSRTSSQYPDPSTPSDQMSTGWLAQPLPETRALNSSYNSSASTVTSPLTTIGQEQPQWPADNFNASDLGETSHTSSETHAQDDGFHSNQDYGHANLEAFLQHAEEENARHAATDNYDDAPFQTDVEGQSHT</sequence>
<feature type="region of interest" description="Disordered" evidence="1">
    <location>
        <begin position="419"/>
        <end position="574"/>
    </location>
</feature>
<dbReference type="AlphaFoldDB" id="A0A0D2F6V3"/>
<dbReference type="EMBL" id="KN846961">
    <property type="protein sequence ID" value="KIW63693.1"/>
    <property type="molecule type" value="Genomic_DNA"/>
</dbReference>
<feature type="compositionally biased region" description="Low complexity" evidence="1">
    <location>
        <begin position="433"/>
        <end position="449"/>
    </location>
</feature>
<protein>
    <submittedName>
        <fullName evidence="2">Uncharacterized protein</fullName>
    </submittedName>
</protein>
<dbReference type="STRING" id="5601.A0A0D2F6V3"/>
<feature type="compositionally biased region" description="Polar residues" evidence="1">
    <location>
        <begin position="450"/>
        <end position="465"/>
    </location>
</feature>
<evidence type="ECO:0000256" key="1">
    <source>
        <dbReference type="SAM" id="MobiDB-lite"/>
    </source>
</evidence>
<evidence type="ECO:0000313" key="2">
    <source>
        <dbReference type="EMBL" id="KIW63693.1"/>
    </source>
</evidence>
<feature type="compositionally biased region" description="Polar residues" evidence="1">
    <location>
        <begin position="506"/>
        <end position="521"/>
    </location>
</feature>
<feature type="region of interest" description="Disordered" evidence="1">
    <location>
        <begin position="266"/>
        <end position="323"/>
    </location>
</feature>